<name>A0ABP5DA41_9MICO</name>
<keyword evidence="4 6" id="KW-1133">Transmembrane helix</keyword>
<feature type="transmembrane region" description="Helical" evidence="6">
    <location>
        <begin position="161"/>
        <end position="178"/>
    </location>
</feature>
<keyword evidence="9" id="KW-1185">Reference proteome</keyword>
<dbReference type="InterPro" id="IPR019108">
    <property type="entry name" value="Caa3_assmbl_CtaG-rel"/>
</dbReference>
<comment type="caution">
    <text evidence="8">The sequence shown here is derived from an EMBL/GenBank/DDBJ whole genome shotgun (WGS) entry which is preliminary data.</text>
</comment>
<dbReference type="RefSeq" id="WP_344058566.1">
    <property type="nucleotide sequence ID" value="NZ_BAAAOH010000001.1"/>
</dbReference>
<keyword evidence="3 6" id="KW-0812">Transmembrane</keyword>
<evidence type="ECO:0000313" key="9">
    <source>
        <dbReference type="Proteomes" id="UP001500326"/>
    </source>
</evidence>
<feature type="transmembrane region" description="Helical" evidence="6">
    <location>
        <begin position="190"/>
        <end position="217"/>
    </location>
</feature>
<feature type="transmembrane region" description="Helical" evidence="6">
    <location>
        <begin position="429"/>
        <end position="454"/>
    </location>
</feature>
<accession>A0ABP5DA41</accession>
<dbReference type="PANTHER" id="PTHR34820:SF4">
    <property type="entry name" value="INNER MEMBRANE PROTEIN YEBZ"/>
    <property type="match status" value="1"/>
</dbReference>
<dbReference type="Proteomes" id="UP001500326">
    <property type="component" value="Unassembled WGS sequence"/>
</dbReference>
<evidence type="ECO:0000259" key="7">
    <source>
        <dbReference type="Pfam" id="PF05425"/>
    </source>
</evidence>
<feature type="transmembrane region" description="Helical" evidence="6">
    <location>
        <begin position="595"/>
        <end position="617"/>
    </location>
</feature>
<evidence type="ECO:0000313" key="8">
    <source>
        <dbReference type="EMBL" id="GAA1976667.1"/>
    </source>
</evidence>
<feature type="transmembrane region" description="Helical" evidence="6">
    <location>
        <begin position="136"/>
        <end position="154"/>
    </location>
</feature>
<evidence type="ECO:0000256" key="5">
    <source>
        <dbReference type="ARBA" id="ARBA00023136"/>
    </source>
</evidence>
<feature type="transmembrane region" description="Helical" evidence="6">
    <location>
        <begin position="396"/>
        <end position="417"/>
    </location>
</feature>
<keyword evidence="5 6" id="KW-0472">Membrane</keyword>
<feature type="transmembrane region" description="Helical" evidence="6">
    <location>
        <begin position="364"/>
        <end position="384"/>
    </location>
</feature>
<proteinExistence type="predicted"/>
<reference evidence="9" key="1">
    <citation type="journal article" date="2019" name="Int. J. Syst. Evol. Microbiol.">
        <title>The Global Catalogue of Microorganisms (GCM) 10K type strain sequencing project: providing services to taxonomists for standard genome sequencing and annotation.</title>
        <authorList>
            <consortium name="The Broad Institute Genomics Platform"/>
            <consortium name="The Broad Institute Genome Sequencing Center for Infectious Disease"/>
            <person name="Wu L."/>
            <person name="Ma J."/>
        </authorList>
    </citation>
    <scope>NUCLEOTIDE SEQUENCE [LARGE SCALE GENOMIC DNA]</scope>
    <source>
        <strain evidence="9">JCM 14902</strain>
    </source>
</reference>
<feature type="domain" description="Copper resistance protein D" evidence="7">
    <location>
        <begin position="225"/>
        <end position="321"/>
    </location>
</feature>
<feature type="transmembrane region" description="Helical" evidence="6">
    <location>
        <begin position="262"/>
        <end position="283"/>
    </location>
</feature>
<dbReference type="Pfam" id="PF09678">
    <property type="entry name" value="Caa3_CtaG"/>
    <property type="match status" value="1"/>
</dbReference>
<feature type="transmembrane region" description="Helical" evidence="6">
    <location>
        <begin position="546"/>
        <end position="575"/>
    </location>
</feature>
<evidence type="ECO:0000256" key="4">
    <source>
        <dbReference type="ARBA" id="ARBA00022989"/>
    </source>
</evidence>
<feature type="transmembrane region" description="Helical" evidence="6">
    <location>
        <begin position="12"/>
        <end position="38"/>
    </location>
</feature>
<evidence type="ECO:0000256" key="6">
    <source>
        <dbReference type="SAM" id="Phobius"/>
    </source>
</evidence>
<sequence length="658" mass="71051">MKPRALRAAGPAILVVTALVVMVWALAYGGGAAALAIGDPGPFVRWGLPVARLFVNLSAAGMVGVLVTALYTLRAGEREFDVALDAASVSAAIFTVSAAATGFLTFVDAFNPAISAGPEFGAQLGRFLVETELGRTWLITTVAGAILTVLTFAVRSWTATFFVALLALAALVPMGTQGHSGAEADHNEAVIALVLHIIAAAVWLGGLILMVLVRPVLGRRATAVALTRYSSIALVAFIIVAVSGTVRAVIGLRSWEAMLSPYGLILSVKIVALIALGVLGAWYRRRLIARLTEDASSRRFWTLVVFELALMGAAAGAAVALARTPPPVPGTAPVTPSPAERLTGAPVPPELAPIDWITAWNVDLLWALIAAFAVFFYLAGVWRMRRRGDGWPIYRTIFWVLGLALLVWVTGGVVNVYQDYLFSMHMVGHMLLTMAIPMLLVAGAPVTLAARAVVRRDDGTRGGREWILWAVHSPVARVLTNPFVAAGLFIGSLWVFYFTDFFRWSLYDHLGHEWMTVHFLVTGYLFVLTLIGIDPVPYRLPYAGRLLLLIGIMAMHAFFGIAIMSQSGLMVAEWFGSMGRTWGPTPLEDQYTGGGVAWSVGEIPTLILAITVAIQWSRSDDRDQRRRDRHADRTGDAELEEYNARLAALAERDARAGR</sequence>
<comment type="subcellular location">
    <subcellularLocation>
        <location evidence="1">Cell membrane</location>
        <topology evidence="1">Multi-pass membrane protein</topology>
    </subcellularLocation>
</comment>
<feature type="transmembrane region" description="Helical" evidence="6">
    <location>
        <begin position="50"/>
        <end position="71"/>
    </location>
</feature>
<evidence type="ECO:0000256" key="3">
    <source>
        <dbReference type="ARBA" id="ARBA00022692"/>
    </source>
</evidence>
<feature type="transmembrane region" description="Helical" evidence="6">
    <location>
        <begin position="517"/>
        <end position="534"/>
    </location>
</feature>
<dbReference type="Pfam" id="PF05425">
    <property type="entry name" value="CopD"/>
    <property type="match status" value="1"/>
</dbReference>
<feature type="transmembrane region" description="Helical" evidence="6">
    <location>
        <begin position="303"/>
        <end position="322"/>
    </location>
</feature>
<evidence type="ECO:0000256" key="1">
    <source>
        <dbReference type="ARBA" id="ARBA00004651"/>
    </source>
</evidence>
<feature type="transmembrane region" description="Helical" evidence="6">
    <location>
        <begin position="475"/>
        <end position="497"/>
    </location>
</feature>
<organism evidence="8 9">
    <name type="scientific">Microbacterium pumilum</name>
    <dbReference type="NCBI Taxonomy" id="344165"/>
    <lineage>
        <taxon>Bacteria</taxon>
        <taxon>Bacillati</taxon>
        <taxon>Actinomycetota</taxon>
        <taxon>Actinomycetes</taxon>
        <taxon>Micrococcales</taxon>
        <taxon>Microbacteriaceae</taxon>
        <taxon>Microbacterium</taxon>
    </lineage>
</organism>
<evidence type="ECO:0000256" key="2">
    <source>
        <dbReference type="ARBA" id="ARBA00022475"/>
    </source>
</evidence>
<feature type="transmembrane region" description="Helical" evidence="6">
    <location>
        <begin position="83"/>
        <end position="107"/>
    </location>
</feature>
<gene>
    <name evidence="8" type="ORF">GCM10009777_07000</name>
</gene>
<keyword evidence="2" id="KW-1003">Cell membrane</keyword>
<dbReference type="InterPro" id="IPR032694">
    <property type="entry name" value="CopC/D"/>
</dbReference>
<dbReference type="PANTHER" id="PTHR34820">
    <property type="entry name" value="INNER MEMBRANE PROTEIN YEBZ"/>
    <property type="match status" value="1"/>
</dbReference>
<feature type="transmembrane region" description="Helical" evidence="6">
    <location>
        <begin position="229"/>
        <end position="250"/>
    </location>
</feature>
<protein>
    <submittedName>
        <fullName evidence="8">Cytochrome c oxidase assembly protein</fullName>
    </submittedName>
</protein>
<dbReference type="EMBL" id="BAAAOH010000001">
    <property type="protein sequence ID" value="GAA1976667.1"/>
    <property type="molecule type" value="Genomic_DNA"/>
</dbReference>
<dbReference type="InterPro" id="IPR008457">
    <property type="entry name" value="Cu-R_CopD_dom"/>
</dbReference>